<dbReference type="Pfam" id="PF08379">
    <property type="entry name" value="Bact_transglu_N"/>
    <property type="match status" value="1"/>
</dbReference>
<dbReference type="Gene3D" id="3.10.620.30">
    <property type="match status" value="1"/>
</dbReference>
<name>B4W3N1_9CYAN</name>
<dbReference type="STRING" id="118168.MC7420_2786"/>
<proteinExistence type="predicted"/>
<dbReference type="Proteomes" id="UP000003835">
    <property type="component" value="Unassembled WGS sequence"/>
</dbReference>
<dbReference type="SMART" id="SM00460">
    <property type="entry name" value="TGc"/>
    <property type="match status" value="1"/>
</dbReference>
<dbReference type="InterPro" id="IPR002931">
    <property type="entry name" value="Transglutaminase-like"/>
</dbReference>
<dbReference type="Pfam" id="PF01841">
    <property type="entry name" value="Transglut_core"/>
    <property type="match status" value="1"/>
</dbReference>
<accession>B4W3N1</accession>
<evidence type="ECO:0000313" key="2">
    <source>
        <dbReference type="EMBL" id="EDX71225.1"/>
    </source>
</evidence>
<dbReference type="InterPro" id="IPR013589">
    <property type="entry name" value="Bac_transglu_N"/>
</dbReference>
<dbReference type="eggNOG" id="COG1305">
    <property type="taxonomic scope" value="Bacteria"/>
</dbReference>
<dbReference type="OrthoDB" id="9787782at2"/>
<dbReference type="AlphaFoldDB" id="B4W3N1"/>
<evidence type="ECO:0000313" key="3">
    <source>
        <dbReference type="Proteomes" id="UP000003835"/>
    </source>
</evidence>
<dbReference type="SUPFAM" id="SSF54001">
    <property type="entry name" value="Cysteine proteinases"/>
    <property type="match status" value="1"/>
</dbReference>
<dbReference type="PANTHER" id="PTHR33490">
    <property type="entry name" value="BLR5614 PROTEIN-RELATED"/>
    <property type="match status" value="1"/>
</dbReference>
<keyword evidence="3" id="KW-1185">Reference proteome</keyword>
<gene>
    <name evidence="2" type="ORF">MC7420_2786</name>
</gene>
<dbReference type="HOGENOM" id="CLU_008973_2_0_3"/>
<feature type="domain" description="Transglutaminase-like" evidence="1">
    <location>
        <begin position="173"/>
        <end position="237"/>
    </location>
</feature>
<reference evidence="2 3" key="1">
    <citation type="submission" date="2008-07" db="EMBL/GenBank/DDBJ databases">
        <authorList>
            <person name="Tandeau de Marsac N."/>
            <person name="Ferriera S."/>
            <person name="Johnson J."/>
            <person name="Kravitz S."/>
            <person name="Beeson K."/>
            <person name="Sutton G."/>
            <person name="Rogers Y.-H."/>
            <person name="Friedman R."/>
            <person name="Frazier M."/>
            <person name="Venter J.C."/>
        </authorList>
    </citation>
    <scope>NUCLEOTIDE SEQUENCE [LARGE SCALE GENOMIC DNA]</scope>
    <source>
        <strain evidence="2 3">PCC 7420</strain>
    </source>
</reference>
<sequence>MRYKICHTTTYTYNQPVILKPHILRLRPRCDGTQQLHSFILDVEPKHEKIAEIIELDGNAIAKLLFNTSTEQLTISATSVVETCRTNPDTIPLESWATQLPITYPDYWFSQLQHYQQFYDPTSGNSIKQLAQDIYQQVNGDTVNFVKTLNQHLYSHCKPQYREKGAPRSPRKTWDLKKGSCRDLAVLFMDVCRVMGLGARFVSGYQEGNLERSQRYLHAWVEIYFPGAGWQGYDPNQGVIVTDRHIPLVACAIPRYAAPISGAIATTKSVGEGGKKIESDMKINLSIARDEYSGFQSDTIHLT</sequence>
<dbReference type="EMBL" id="DS989875">
    <property type="protein sequence ID" value="EDX71225.1"/>
    <property type="molecule type" value="Genomic_DNA"/>
</dbReference>
<dbReference type="InterPro" id="IPR038765">
    <property type="entry name" value="Papain-like_cys_pep_sf"/>
</dbReference>
<protein>
    <submittedName>
        <fullName evidence="2">Bacterial transglutaminase-like domain family protein</fullName>
    </submittedName>
</protein>
<dbReference type="RefSeq" id="WP_006105951.1">
    <property type="nucleotide sequence ID" value="NZ_DS989875.1"/>
</dbReference>
<dbReference type="PANTHER" id="PTHR33490:SF1">
    <property type="entry name" value="SLL1233 PROTEIN"/>
    <property type="match status" value="1"/>
</dbReference>
<organism evidence="2 3">
    <name type="scientific">Coleofasciculus chthonoplastes PCC 7420</name>
    <dbReference type="NCBI Taxonomy" id="118168"/>
    <lineage>
        <taxon>Bacteria</taxon>
        <taxon>Bacillati</taxon>
        <taxon>Cyanobacteriota</taxon>
        <taxon>Cyanophyceae</taxon>
        <taxon>Coleofasciculales</taxon>
        <taxon>Coleofasciculaceae</taxon>
        <taxon>Coleofasciculus</taxon>
    </lineage>
</organism>
<evidence type="ECO:0000259" key="1">
    <source>
        <dbReference type="SMART" id="SM00460"/>
    </source>
</evidence>